<dbReference type="InterPro" id="IPR051055">
    <property type="entry name" value="PIF1_helicase"/>
</dbReference>
<evidence type="ECO:0000259" key="3">
    <source>
        <dbReference type="Pfam" id="PF21530"/>
    </source>
</evidence>
<sequence>MASSRVRLQQWKNCQHLIIDEISMIDSELFDKIEAVARAVRKSESPFGGIQLIVCGDFLQLPPVIKQGENKKFCFQAESWSTCIHKTIELIEVKRQSDPLFINILNNIRVGRCSDDIVEKLNKTKENKIDSCGILATRLCTHKDNVEQINKVQLQSLPGKSMLFQAIDSDHNFTKTLDSCCPVKARLELKVGAQVLLTKNLDVGQGLVNGARGVVKNFSSGNTVVPIVKFSNGIERPVKAEKWVIRTGTGGQVTRTQLPLQLAWAISIHKSQVVK</sequence>
<dbReference type="EMBL" id="CACRXK020006355">
    <property type="protein sequence ID" value="CAB4009147.1"/>
    <property type="molecule type" value="Genomic_DNA"/>
</dbReference>
<evidence type="ECO:0000259" key="2">
    <source>
        <dbReference type="Pfam" id="PF05970"/>
    </source>
</evidence>
<protein>
    <recommendedName>
        <fullName evidence="1">ATP-dependent DNA helicase</fullName>
        <ecNumber evidence="1">5.6.2.3</ecNumber>
    </recommendedName>
</protein>
<keyword evidence="1 4" id="KW-0347">Helicase</keyword>
<comment type="cofactor">
    <cofactor evidence="1">
        <name>Mg(2+)</name>
        <dbReference type="ChEBI" id="CHEBI:18420"/>
    </cofactor>
</comment>
<gene>
    <name evidence="4" type="ORF">PACLA_8A017291</name>
</gene>
<keyword evidence="1" id="KW-0234">DNA repair</keyword>
<dbReference type="GO" id="GO:0006310">
    <property type="term" value="P:DNA recombination"/>
    <property type="evidence" value="ECO:0007669"/>
    <property type="project" value="UniProtKB-KW"/>
</dbReference>
<keyword evidence="1" id="KW-0547">Nucleotide-binding</keyword>
<comment type="catalytic activity">
    <reaction evidence="1">
        <text>ATP + H2O = ADP + phosphate + H(+)</text>
        <dbReference type="Rhea" id="RHEA:13065"/>
        <dbReference type="ChEBI" id="CHEBI:15377"/>
        <dbReference type="ChEBI" id="CHEBI:15378"/>
        <dbReference type="ChEBI" id="CHEBI:30616"/>
        <dbReference type="ChEBI" id="CHEBI:43474"/>
        <dbReference type="ChEBI" id="CHEBI:456216"/>
        <dbReference type="EC" id="5.6.2.3"/>
    </reaction>
</comment>
<keyword evidence="1" id="KW-0378">Hydrolase</keyword>
<dbReference type="EC" id="5.6.2.3" evidence="1"/>
<dbReference type="Gene3D" id="3.40.50.300">
    <property type="entry name" value="P-loop containing nucleotide triphosphate hydrolases"/>
    <property type="match status" value="1"/>
</dbReference>
<organism evidence="4 5">
    <name type="scientific">Paramuricea clavata</name>
    <name type="common">Red gorgonian</name>
    <name type="synonym">Violescent sea-whip</name>
    <dbReference type="NCBI Taxonomy" id="317549"/>
    <lineage>
        <taxon>Eukaryota</taxon>
        <taxon>Metazoa</taxon>
        <taxon>Cnidaria</taxon>
        <taxon>Anthozoa</taxon>
        <taxon>Octocorallia</taxon>
        <taxon>Malacalcyonacea</taxon>
        <taxon>Plexauridae</taxon>
        <taxon>Paramuricea</taxon>
    </lineage>
</organism>
<dbReference type="Pfam" id="PF21530">
    <property type="entry name" value="Pif1_2B_dom"/>
    <property type="match status" value="1"/>
</dbReference>
<evidence type="ECO:0000256" key="1">
    <source>
        <dbReference type="RuleBase" id="RU363044"/>
    </source>
</evidence>
<evidence type="ECO:0000313" key="4">
    <source>
        <dbReference type="EMBL" id="CAB4009147.1"/>
    </source>
</evidence>
<dbReference type="PANTHER" id="PTHR47642:SF7">
    <property type="entry name" value="ATP-DEPENDENT DNA HELICASE PIF1"/>
    <property type="match status" value="1"/>
</dbReference>
<dbReference type="GO" id="GO:0005524">
    <property type="term" value="F:ATP binding"/>
    <property type="evidence" value="ECO:0007669"/>
    <property type="project" value="UniProtKB-KW"/>
</dbReference>
<dbReference type="Proteomes" id="UP001152795">
    <property type="component" value="Unassembled WGS sequence"/>
</dbReference>
<keyword evidence="1" id="KW-0227">DNA damage</keyword>
<name>A0A7D9EHI2_PARCT</name>
<comment type="similarity">
    <text evidence="1">Belongs to the helicase family.</text>
</comment>
<accession>A0A7D9EHI2</accession>
<dbReference type="InterPro" id="IPR010285">
    <property type="entry name" value="DNA_helicase_pif1-like_DEAD"/>
</dbReference>
<dbReference type="PANTHER" id="PTHR47642">
    <property type="entry name" value="ATP-DEPENDENT DNA HELICASE"/>
    <property type="match status" value="1"/>
</dbReference>
<dbReference type="InterPro" id="IPR049163">
    <property type="entry name" value="Pif1-like_2B_dom"/>
</dbReference>
<proteinExistence type="inferred from homology"/>
<evidence type="ECO:0000313" key="5">
    <source>
        <dbReference type="Proteomes" id="UP001152795"/>
    </source>
</evidence>
<dbReference type="AlphaFoldDB" id="A0A7D9EHI2"/>
<keyword evidence="1" id="KW-0067">ATP-binding</keyword>
<keyword evidence="5" id="KW-1185">Reference proteome</keyword>
<dbReference type="InterPro" id="IPR027417">
    <property type="entry name" value="P-loop_NTPase"/>
</dbReference>
<feature type="domain" description="DNA helicase Pif1-like DEAD-box helicase" evidence="2">
    <location>
        <begin position="5"/>
        <end position="115"/>
    </location>
</feature>
<dbReference type="OrthoDB" id="272985at2759"/>
<dbReference type="GO" id="GO:0000723">
    <property type="term" value="P:telomere maintenance"/>
    <property type="evidence" value="ECO:0007669"/>
    <property type="project" value="InterPro"/>
</dbReference>
<dbReference type="GO" id="GO:0006281">
    <property type="term" value="P:DNA repair"/>
    <property type="evidence" value="ECO:0007669"/>
    <property type="project" value="UniProtKB-KW"/>
</dbReference>
<dbReference type="SUPFAM" id="SSF52540">
    <property type="entry name" value="P-loop containing nucleoside triphosphate hydrolases"/>
    <property type="match status" value="1"/>
</dbReference>
<reference evidence="4" key="1">
    <citation type="submission" date="2020-04" db="EMBL/GenBank/DDBJ databases">
        <authorList>
            <person name="Alioto T."/>
            <person name="Alioto T."/>
            <person name="Gomez Garrido J."/>
        </authorList>
    </citation>
    <scope>NUCLEOTIDE SEQUENCE</scope>
    <source>
        <strain evidence="4">A484AB</strain>
    </source>
</reference>
<dbReference type="Pfam" id="PF05970">
    <property type="entry name" value="PIF1"/>
    <property type="match status" value="1"/>
</dbReference>
<feature type="domain" description="DNA helicase Pif1-like 2B" evidence="3">
    <location>
        <begin position="173"/>
        <end position="218"/>
    </location>
</feature>
<dbReference type="GO" id="GO:0043139">
    <property type="term" value="F:5'-3' DNA helicase activity"/>
    <property type="evidence" value="ECO:0007669"/>
    <property type="project" value="UniProtKB-EC"/>
</dbReference>
<keyword evidence="1" id="KW-0233">DNA recombination</keyword>
<dbReference type="GO" id="GO:0016787">
    <property type="term" value="F:hydrolase activity"/>
    <property type="evidence" value="ECO:0007669"/>
    <property type="project" value="UniProtKB-KW"/>
</dbReference>
<comment type="caution">
    <text evidence="4">The sequence shown here is derived from an EMBL/GenBank/DDBJ whole genome shotgun (WGS) entry which is preliminary data.</text>
</comment>